<keyword evidence="5" id="KW-0539">Nucleus</keyword>
<dbReference type="PIRSF" id="PIRSF036949">
    <property type="entry name" value="RPA32"/>
    <property type="match status" value="1"/>
</dbReference>
<evidence type="ECO:0000256" key="3">
    <source>
        <dbReference type="ARBA" id="ARBA00022705"/>
    </source>
</evidence>
<dbReference type="InterPro" id="IPR036388">
    <property type="entry name" value="WH-like_DNA-bd_sf"/>
</dbReference>
<dbReference type="AlphaFoldDB" id="A0AAW1NPL8"/>
<dbReference type="CDD" id="cd04478">
    <property type="entry name" value="RPA2_DBD_D"/>
    <property type="match status" value="1"/>
</dbReference>
<dbReference type="GO" id="GO:0003697">
    <property type="term" value="F:single-stranded DNA binding"/>
    <property type="evidence" value="ECO:0007669"/>
    <property type="project" value="TreeGrafter"/>
</dbReference>
<dbReference type="SUPFAM" id="SSF50249">
    <property type="entry name" value="Nucleic acid-binding proteins"/>
    <property type="match status" value="1"/>
</dbReference>
<dbReference type="SUPFAM" id="SSF46785">
    <property type="entry name" value="Winged helix' DNA-binding domain"/>
    <property type="match status" value="1"/>
</dbReference>
<feature type="compositionally biased region" description="Polar residues" evidence="6">
    <location>
        <begin position="31"/>
        <end position="41"/>
    </location>
</feature>
<comment type="caution">
    <text evidence="8">The sequence shown here is derived from an EMBL/GenBank/DDBJ whole genome shotgun (WGS) entry which is preliminary data.</text>
</comment>
<keyword evidence="4" id="KW-0238">DNA-binding</keyword>
<protein>
    <recommendedName>
        <fullName evidence="7">Replication protein A C-terminal domain-containing protein</fullName>
    </recommendedName>
</protein>
<dbReference type="InterPro" id="IPR036390">
    <property type="entry name" value="WH_DNA-bd_sf"/>
</dbReference>
<gene>
    <name evidence="8" type="ORF">WJX73_004022</name>
</gene>
<dbReference type="InterPro" id="IPR014892">
    <property type="entry name" value="RPA_C"/>
</dbReference>
<dbReference type="PANTHER" id="PTHR13989:SF16">
    <property type="entry name" value="REPLICATION PROTEIN A2"/>
    <property type="match status" value="1"/>
</dbReference>
<evidence type="ECO:0000256" key="5">
    <source>
        <dbReference type="ARBA" id="ARBA00023242"/>
    </source>
</evidence>
<dbReference type="Gene3D" id="1.10.10.10">
    <property type="entry name" value="Winged helix-like DNA-binding domain superfamily/Winged helix DNA-binding domain"/>
    <property type="match status" value="1"/>
</dbReference>
<feature type="domain" description="Replication protein A C-terminal" evidence="7">
    <location>
        <begin position="187"/>
        <end position="268"/>
    </location>
</feature>
<dbReference type="GO" id="GO:0000724">
    <property type="term" value="P:double-strand break repair via homologous recombination"/>
    <property type="evidence" value="ECO:0007669"/>
    <property type="project" value="TreeGrafter"/>
</dbReference>
<evidence type="ECO:0000259" key="7">
    <source>
        <dbReference type="Pfam" id="PF08784"/>
    </source>
</evidence>
<evidence type="ECO:0000313" key="8">
    <source>
        <dbReference type="EMBL" id="KAK9794024.1"/>
    </source>
</evidence>
<dbReference type="GO" id="GO:0005662">
    <property type="term" value="C:DNA replication factor A complex"/>
    <property type="evidence" value="ECO:0007669"/>
    <property type="project" value="TreeGrafter"/>
</dbReference>
<dbReference type="GO" id="GO:0006260">
    <property type="term" value="P:DNA replication"/>
    <property type="evidence" value="ECO:0007669"/>
    <property type="project" value="UniProtKB-KW"/>
</dbReference>
<evidence type="ECO:0000256" key="4">
    <source>
        <dbReference type="ARBA" id="ARBA00023125"/>
    </source>
</evidence>
<dbReference type="Pfam" id="PF08784">
    <property type="entry name" value="RPA_C"/>
    <property type="match status" value="1"/>
</dbReference>
<dbReference type="EMBL" id="JALJOQ010000144">
    <property type="protein sequence ID" value="KAK9794024.1"/>
    <property type="molecule type" value="Genomic_DNA"/>
</dbReference>
<dbReference type="GO" id="GO:0035861">
    <property type="term" value="C:site of double-strand break"/>
    <property type="evidence" value="ECO:0007669"/>
    <property type="project" value="TreeGrafter"/>
</dbReference>
<organism evidence="8 9">
    <name type="scientific">Symbiochloris irregularis</name>
    <dbReference type="NCBI Taxonomy" id="706552"/>
    <lineage>
        <taxon>Eukaryota</taxon>
        <taxon>Viridiplantae</taxon>
        <taxon>Chlorophyta</taxon>
        <taxon>core chlorophytes</taxon>
        <taxon>Trebouxiophyceae</taxon>
        <taxon>Trebouxiales</taxon>
        <taxon>Trebouxiaceae</taxon>
        <taxon>Symbiochloris</taxon>
    </lineage>
</organism>
<dbReference type="GO" id="GO:0006289">
    <property type="term" value="P:nucleotide-excision repair"/>
    <property type="evidence" value="ECO:0007669"/>
    <property type="project" value="TreeGrafter"/>
</dbReference>
<evidence type="ECO:0000313" key="9">
    <source>
        <dbReference type="Proteomes" id="UP001465755"/>
    </source>
</evidence>
<dbReference type="Gene3D" id="2.40.50.140">
    <property type="entry name" value="Nucleic acid-binding proteins"/>
    <property type="match status" value="1"/>
</dbReference>
<evidence type="ECO:0000256" key="2">
    <source>
        <dbReference type="ARBA" id="ARBA00007815"/>
    </source>
</evidence>
<dbReference type="GO" id="GO:0000781">
    <property type="term" value="C:chromosome, telomeric region"/>
    <property type="evidence" value="ECO:0007669"/>
    <property type="project" value="TreeGrafter"/>
</dbReference>
<dbReference type="InterPro" id="IPR012340">
    <property type="entry name" value="NA-bd_OB-fold"/>
</dbReference>
<proteinExistence type="inferred from homology"/>
<dbReference type="Proteomes" id="UP001465755">
    <property type="component" value="Unassembled WGS sequence"/>
</dbReference>
<name>A0AAW1NPL8_9CHLO</name>
<dbReference type="InterPro" id="IPR014646">
    <property type="entry name" value="Rfa2/RPA32"/>
</dbReference>
<accession>A0AAW1NPL8</accession>
<evidence type="ECO:0000256" key="1">
    <source>
        <dbReference type="ARBA" id="ARBA00004123"/>
    </source>
</evidence>
<comment type="similarity">
    <text evidence="2">Belongs to the replication factor A protein 2 family.</text>
</comment>
<keyword evidence="3" id="KW-0235">DNA replication</keyword>
<sequence>MMDSYNAGASQFAGGGFMPSQGQADGGGLNSPAQKRAGSQTSTLRAVTIKQLFDGAQNSSDDIHMVDNQEIQNVTLVGKLLSCDELSTQLKLRLDDGTGTAEVCHWIDADQEPEQLAQKKADWRPGVYARVHGNMRNFENKRTIVAFSIRPIVDFNELTYHLLSCMFQHAYFTTGSATAPAPMGGLGPSAQMAPTMPQYGGDQAGGANMTPVQRAVIGIFQKADSTSSQGITTGDLANALAGQFSAQEIQNAVTHLVEEGHVYTTIDEFHFRFSGS</sequence>
<dbReference type="InterPro" id="IPR040260">
    <property type="entry name" value="RFA2-like"/>
</dbReference>
<feature type="region of interest" description="Disordered" evidence="6">
    <location>
        <begin position="16"/>
        <end position="41"/>
    </location>
</feature>
<reference evidence="8 9" key="1">
    <citation type="journal article" date="2024" name="Nat. Commun.">
        <title>Phylogenomics reveals the evolutionary origins of lichenization in chlorophyte algae.</title>
        <authorList>
            <person name="Puginier C."/>
            <person name="Libourel C."/>
            <person name="Otte J."/>
            <person name="Skaloud P."/>
            <person name="Haon M."/>
            <person name="Grisel S."/>
            <person name="Petersen M."/>
            <person name="Berrin J.G."/>
            <person name="Delaux P.M."/>
            <person name="Dal Grande F."/>
            <person name="Keller J."/>
        </authorList>
    </citation>
    <scope>NUCLEOTIDE SEQUENCE [LARGE SCALE GENOMIC DNA]</scope>
    <source>
        <strain evidence="8 9">SAG 2036</strain>
    </source>
</reference>
<dbReference type="PANTHER" id="PTHR13989">
    <property type="entry name" value="REPLICATION PROTEIN A-RELATED"/>
    <property type="match status" value="1"/>
</dbReference>
<keyword evidence="9" id="KW-1185">Reference proteome</keyword>
<evidence type="ECO:0000256" key="6">
    <source>
        <dbReference type="SAM" id="MobiDB-lite"/>
    </source>
</evidence>
<comment type="subcellular location">
    <subcellularLocation>
        <location evidence="1">Nucleus</location>
    </subcellularLocation>
</comment>